<dbReference type="EMBL" id="CM000833">
    <property type="protein sequence ID" value="EET03440.1"/>
    <property type="molecule type" value="Genomic_DNA"/>
</dbReference>
<proteinExistence type="predicted"/>
<protein>
    <submittedName>
        <fullName evidence="2">Uncharacterized protein</fullName>
    </submittedName>
</protein>
<dbReference type="AlphaFoldDB" id="A0A0E1VRC7"/>
<name>A0A0E1VRC7_BURPE</name>
<organism evidence="2">
    <name type="scientific">Burkholderia pseudomallei 1710a</name>
    <dbReference type="NCBI Taxonomy" id="320371"/>
    <lineage>
        <taxon>Bacteria</taxon>
        <taxon>Pseudomonadati</taxon>
        <taxon>Pseudomonadota</taxon>
        <taxon>Betaproteobacteria</taxon>
        <taxon>Burkholderiales</taxon>
        <taxon>Burkholderiaceae</taxon>
        <taxon>Burkholderia</taxon>
        <taxon>pseudomallei group</taxon>
    </lineage>
</organism>
<feature type="region of interest" description="Disordered" evidence="1">
    <location>
        <begin position="69"/>
        <end position="91"/>
    </location>
</feature>
<dbReference type="HOGENOM" id="CLU_2421325_0_0_4"/>
<accession>A0A0E1VRC7</accession>
<evidence type="ECO:0000313" key="2">
    <source>
        <dbReference type="EMBL" id="EET03440.1"/>
    </source>
</evidence>
<gene>
    <name evidence="2" type="ORF">BURPS1710A_A0569</name>
</gene>
<reference evidence="2" key="1">
    <citation type="submission" date="2009-05" db="EMBL/GenBank/DDBJ databases">
        <authorList>
            <person name="Harkins D.M."/>
            <person name="DeShazer D."/>
            <person name="Woods D.E."/>
            <person name="Brinkac L.M."/>
            <person name="Brown K.A."/>
            <person name="Hung G.C."/>
            <person name="Tuanyok A."/>
            <person name="Zhang B."/>
            <person name="Nierman W.C."/>
        </authorList>
    </citation>
    <scope>NUCLEOTIDE SEQUENCE [LARGE SCALE GENOMIC DNA]</scope>
    <source>
        <strain evidence="2">1710a</strain>
    </source>
</reference>
<sequence length="91" mass="9632">MPFRAVSCRFMPLRAASRCPQAPRRSAKTSAAPQARATARSPGSLCGVAAARAGWFDRIARTPAGAACRPTFPQANRRAGSHGRQINRVAA</sequence>
<evidence type="ECO:0000256" key="1">
    <source>
        <dbReference type="SAM" id="MobiDB-lite"/>
    </source>
</evidence>
<dbReference type="Proteomes" id="UP000001812">
    <property type="component" value="Chromosome II"/>
</dbReference>
<feature type="region of interest" description="Disordered" evidence="1">
    <location>
        <begin position="19"/>
        <end position="39"/>
    </location>
</feature>